<feature type="transmembrane region" description="Helical" evidence="1">
    <location>
        <begin position="110"/>
        <end position="133"/>
    </location>
</feature>
<feature type="transmembrane region" description="Helical" evidence="1">
    <location>
        <begin position="206"/>
        <end position="225"/>
    </location>
</feature>
<reference evidence="2 3" key="1">
    <citation type="journal article" date="2015" name="Nature">
        <title>rRNA introns, odd ribosomes, and small enigmatic genomes across a large radiation of phyla.</title>
        <authorList>
            <person name="Brown C.T."/>
            <person name="Hug L.A."/>
            <person name="Thomas B.C."/>
            <person name="Sharon I."/>
            <person name="Castelle C.J."/>
            <person name="Singh A."/>
            <person name="Wilkins M.J."/>
            <person name="Williams K.H."/>
            <person name="Banfield J.F."/>
        </authorList>
    </citation>
    <scope>NUCLEOTIDE SEQUENCE [LARGE SCALE GENOMIC DNA]</scope>
</reference>
<evidence type="ECO:0000256" key="1">
    <source>
        <dbReference type="SAM" id="Phobius"/>
    </source>
</evidence>
<dbReference type="Proteomes" id="UP000034508">
    <property type="component" value="Unassembled WGS sequence"/>
</dbReference>
<comment type="caution">
    <text evidence="2">The sequence shown here is derived from an EMBL/GenBank/DDBJ whole genome shotgun (WGS) entry which is preliminary data.</text>
</comment>
<dbReference type="AlphaFoldDB" id="A0A0G0FHJ5"/>
<accession>A0A0G0FHJ5</accession>
<keyword evidence="1" id="KW-0472">Membrane</keyword>
<evidence type="ECO:0000313" key="3">
    <source>
        <dbReference type="Proteomes" id="UP000034508"/>
    </source>
</evidence>
<dbReference type="EMBL" id="LBSM01000004">
    <property type="protein sequence ID" value="KKQ18528.1"/>
    <property type="molecule type" value="Genomic_DNA"/>
</dbReference>
<gene>
    <name evidence="2" type="ORF">US31_C0004G0090</name>
</gene>
<feature type="transmembrane region" description="Helical" evidence="1">
    <location>
        <begin position="302"/>
        <end position="320"/>
    </location>
</feature>
<organism evidence="2 3">
    <name type="scientific">Berkelbacteria bacterium GW2011_GWA1_36_9</name>
    <dbReference type="NCBI Taxonomy" id="1618331"/>
    <lineage>
        <taxon>Bacteria</taxon>
        <taxon>Candidatus Berkelbacteria</taxon>
    </lineage>
</organism>
<sequence>MSRKVLFIILFFLISGVIYRLHLTWDNNFLFNIDNARDWVDVREMVLLQKPRLTGPTSAIEGVYTGPAWYYLLAIPFILSGGHPYGPIVMEIILWAVGGFFLLKLVSKYGILPMIFAGAIWLYSNYIVLATLYSFNPNPVTLLAPLFIYLLIKYLETNKLFYCLSTFLLGGLFFNFELNFGIFVVPIIIISILLTRKNYLLKSINFYLGFAVFLLTLLPQVLFDLKHNFIMSKSLLRYLTDSSIPKPAFNPLKRFSIIYDAFYNVIVPTFVNFKPITQIVLLLSAFFTARFILQRPKIKDHLISISLSVILVPFVLYVFMPVTVNSWHLGAEMAAIIILSAIMLSVISRLHSFGQVTVYALCASLTFYIANDFINHLKTLNQKSADVSNFGNELAAVDYVYQKAEGKNFKVYEYIPSIIDYPYQYIFYWRGLSKYDYVPKDYAYLPGMPPYIANKEKLPQGKKPEDSGLVFLIKENDRIGIRHLWENSFAKLPLKESSRVGPLDVEIRQEFPQ</sequence>
<keyword evidence="1" id="KW-0812">Transmembrane</keyword>
<feature type="transmembrane region" description="Helical" evidence="1">
    <location>
        <begin position="85"/>
        <end position="103"/>
    </location>
</feature>
<feature type="transmembrane region" description="Helical" evidence="1">
    <location>
        <begin position="167"/>
        <end position="194"/>
    </location>
</feature>
<keyword evidence="1" id="KW-1133">Transmembrane helix</keyword>
<evidence type="ECO:0000313" key="2">
    <source>
        <dbReference type="EMBL" id="KKQ18528.1"/>
    </source>
</evidence>
<feature type="transmembrane region" description="Helical" evidence="1">
    <location>
        <begin position="276"/>
        <end position="293"/>
    </location>
</feature>
<name>A0A0G0FHJ5_9BACT</name>
<protein>
    <submittedName>
        <fullName evidence="2">Uncharacterized protein</fullName>
    </submittedName>
</protein>
<proteinExistence type="predicted"/>